<dbReference type="KEGG" id="fla:SY85_08465"/>
<feature type="transmembrane region" description="Helical" evidence="1">
    <location>
        <begin position="36"/>
        <end position="60"/>
    </location>
</feature>
<dbReference type="STRING" id="1492898.SY85_08465"/>
<feature type="transmembrane region" description="Helical" evidence="1">
    <location>
        <begin position="160"/>
        <end position="179"/>
    </location>
</feature>
<feature type="transmembrane region" description="Helical" evidence="1">
    <location>
        <begin position="219"/>
        <end position="239"/>
    </location>
</feature>
<name>A0A172TU80_9BACT</name>
<feature type="transmembrane region" description="Helical" evidence="1">
    <location>
        <begin position="7"/>
        <end position="24"/>
    </location>
</feature>
<dbReference type="AlphaFoldDB" id="A0A172TU80"/>
<accession>A0A172TU80</accession>
<gene>
    <name evidence="3" type="ORF">SY85_08465</name>
</gene>
<evidence type="ECO:0000313" key="3">
    <source>
        <dbReference type="EMBL" id="ANE50528.1"/>
    </source>
</evidence>
<evidence type="ECO:0000259" key="2">
    <source>
        <dbReference type="Pfam" id="PF01757"/>
    </source>
</evidence>
<dbReference type="PANTHER" id="PTHR23028:SF53">
    <property type="entry name" value="ACYL_TRANSF_3 DOMAIN-CONTAINING PROTEIN"/>
    <property type="match status" value="1"/>
</dbReference>
<feature type="transmembrane region" description="Helical" evidence="1">
    <location>
        <begin position="81"/>
        <end position="98"/>
    </location>
</feature>
<keyword evidence="1" id="KW-1133">Transmembrane helix</keyword>
<feature type="domain" description="Acyltransferase 3" evidence="2">
    <location>
        <begin position="7"/>
        <end position="332"/>
    </location>
</feature>
<dbReference type="Pfam" id="PF01757">
    <property type="entry name" value="Acyl_transf_3"/>
    <property type="match status" value="1"/>
</dbReference>
<reference evidence="3 4" key="2">
    <citation type="journal article" date="2016" name="Int. J. Syst. Evol. Microbiol.">
        <title>Flavisolibacter tropicus sp. nov., isolated from tropical soil.</title>
        <authorList>
            <person name="Lee J.J."/>
            <person name="Kang M.S."/>
            <person name="Kim G.S."/>
            <person name="Lee C.S."/>
            <person name="Lim S."/>
            <person name="Lee J."/>
            <person name="Roh S.H."/>
            <person name="Kang H."/>
            <person name="Ha J.M."/>
            <person name="Bae S."/>
            <person name="Jung H.Y."/>
            <person name="Kim M.K."/>
        </authorList>
    </citation>
    <scope>NUCLEOTIDE SEQUENCE [LARGE SCALE GENOMIC DNA]</scope>
    <source>
        <strain evidence="3 4">LCS9</strain>
    </source>
</reference>
<keyword evidence="4" id="KW-1185">Reference proteome</keyword>
<dbReference type="InterPro" id="IPR050879">
    <property type="entry name" value="Acyltransferase_3"/>
</dbReference>
<dbReference type="PATRIC" id="fig|1492898.3.peg.1819"/>
<dbReference type="GO" id="GO:0016020">
    <property type="term" value="C:membrane"/>
    <property type="evidence" value="ECO:0007669"/>
    <property type="project" value="TreeGrafter"/>
</dbReference>
<evidence type="ECO:0000313" key="4">
    <source>
        <dbReference type="Proteomes" id="UP000077177"/>
    </source>
</evidence>
<dbReference type="GO" id="GO:0009103">
    <property type="term" value="P:lipopolysaccharide biosynthetic process"/>
    <property type="evidence" value="ECO:0007669"/>
    <property type="project" value="TreeGrafter"/>
</dbReference>
<proteinExistence type="predicted"/>
<feature type="transmembrane region" description="Helical" evidence="1">
    <location>
        <begin position="321"/>
        <end position="342"/>
    </location>
</feature>
<dbReference type="RefSeq" id="WP_066403529.1">
    <property type="nucleotide sequence ID" value="NZ_CP011390.1"/>
</dbReference>
<dbReference type="GO" id="GO:0016747">
    <property type="term" value="F:acyltransferase activity, transferring groups other than amino-acyl groups"/>
    <property type="evidence" value="ECO:0007669"/>
    <property type="project" value="InterPro"/>
</dbReference>
<dbReference type="InterPro" id="IPR002656">
    <property type="entry name" value="Acyl_transf_3_dom"/>
</dbReference>
<organism evidence="3 4">
    <name type="scientific">Flavisolibacter tropicus</name>
    <dbReference type="NCBI Taxonomy" id="1492898"/>
    <lineage>
        <taxon>Bacteria</taxon>
        <taxon>Pseudomonadati</taxon>
        <taxon>Bacteroidota</taxon>
        <taxon>Chitinophagia</taxon>
        <taxon>Chitinophagales</taxon>
        <taxon>Chitinophagaceae</taxon>
        <taxon>Flavisolibacter</taxon>
    </lineage>
</organism>
<reference evidence="4" key="1">
    <citation type="submission" date="2015-01" db="EMBL/GenBank/DDBJ databases">
        <title>Flavisolibacter sp./LCS9/ whole genome sequencing.</title>
        <authorList>
            <person name="Kim M.K."/>
            <person name="Srinivasan S."/>
            <person name="Lee J.-J."/>
        </authorList>
    </citation>
    <scope>NUCLEOTIDE SEQUENCE [LARGE SCALE GENOMIC DNA]</scope>
    <source>
        <strain evidence="4">LCS9</strain>
    </source>
</reference>
<evidence type="ECO:0000256" key="1">
    <source>
        <dbReference type="SAM" id="Phobius"/>
    </source>
</evidence>
<dbReference type="Proteomes" id="UP000077177">
    <property type="component" value="Chromosome"/>
</dbReference>
<keyword evidence="1" id="KW-0472">Membrane</keyword>
<protein>
    <recommendedName>
        <fullName evidence="2">Acyltransferase 3 domain-containing protein</fullName>
    </recommendedName>
</protein>
<keyword evidence="1" id="KW-0812">Transmembrane</keyword>
<sequence length="379" mass="44013">MRYIKPLDGLRAIAALFVIIWHWIPQDSFINQFPNGYFGVNIFFVLSGFLITHILLIHRVDAEAFGMARKNLLQHFYIRRALRIFPIFYLTLSLMVVLRHQADLKLTMSELIASATYTYNFFLFSVKSWDLASIHFWSLAVEEQFYLVWPLLMLYLPKRYLLFCMLLFILIGVSSQLLLSDTNFGPILPHTCFDCLGIGGLLAWVAINKPSFLQKFYHLTVAMAIVGVVLVVCKQAAILSLKQDRFAHAMIGVWLITHVWAHQQKPTTLTSLLSTKVLVNLGKVSYGIYLYHILFEKLVRPLWIAYVYPHFQTIQPIYLDWAFLVVNVPILYGICWLSWQYIEHPILQLKDKVSYQKPVTQNRHPTIVQIGKPEPIQHN</sequence>
<dbReference type="OrthoDB" id="290051at2"/>
<dbReference type="EMBL" id="CP011390">
    <property type="protein sequence ID" value="ANE50528.1"/>
    <property type="molecule type" value="Genomic_DNA"/>
</dbReference>
<dbReference type="PANTHER" id="PTHR23028">
    <property type="entry name" value="ACETYLTRANSFERASE"/>
    <property type="match status" value="1"/>
</dbReference>